<dbReference type="AlphaFoldDB" id="A0A6A6K7M4"/>
<evidence type="ECO:0000256" key="4">
    <source>
        <dbReference type="ARBA" id="ARBA00022676"/>
    </source>
</evidence>
<keyword evidence="6" id="KW-0119">Carbohydrate metabolism</keyword>
<comment type="catalytic activity">
    <reaction evidence="1">
        <text>Transfers a segment of a (1-&gt;4)-alpha-D-glucan to a new position in an acceptor, which may be glucose or a (1-&gt;4)-alpha-D-glucan.</text>
        <dbReference type="EC" id="2.4.1.25"/>
    </reaction>
</comment>
<dbReference type="EMBL" id="JAAGAX010000018">
    <property type="protein sequence ID" value="KAF2284188.1"/>
    <property type="molecule type" value="Genomic_DNA"/>
</dbReference>
<dbReference type="PANTHER" id="PTHR32438:SF5">
    <property type="entry name" value="4-ALPHA-GLUCANOTRANSFERASE DPE1, CHLOROPLASTIC_AMYLOPLASTIC"/>
    <property type="match status" value="1"/>
</dbReference>
<proteinExistence type="inferred from homology"/>
<name>A0A6A6K7M4_HEVBR</name>
<evidence type="ECO:0000256" key="1">
    <source>
        <dbReference type="ARBA" id="ARBA00000439"/>
    </source>
</evidence>
<keyword evidence="5" id="KW-0808">Transferase</keyword>
<gene>
    <name evidence="9" type="ORF">GH714_019849</name>
</gene>
<dbReference type="InterPro" id="IPR017853">
    <property type="entry name" value="GH"/>
</dbReference>
<evidence type="ECO:0000256" key="3">
    <source>
        <dbReference type="ARBA" id="ARBA00012560"/>
    </source>
</evidence>
<dbReference type="PANTHER" id="PTHR32438">
    <property type="entry name" value="4-ALPHA-GLUCANOTRANSFERASE DPE1, CHLOROPLASTIC/AMYLOPLASTIC"/>
    <property type="match status" value="1"/>
</dbReference>
<reference evidence="9 10" key="1">
    <citation type="journal article" date="2020" name="Mol. Plant">
        <title>The Chromosome-Based Rubber Tree Genome Provides New Insights into Spurge Genome Evolution and Rubber Biosynthesis.</title>
        <authorList>
            <person name="Liu J."/>
            <person name="Shi C."/>
            <person name="Shi C.C."/>
            <person name="Li W."/>
            <person name="Zhang Q.J."/>
            <person name="Zhang Y."/>
            <person name="Li K."/>
            <person name="Lu H.F."/>
            <person name="Shi C."/>
            <person name="Zhu S.T."/>
            <person name="Xiao Z.Y."/>
            <person name="Nan H."/>
            <person name="Yue Y."/>
            <person name="Zhu X.G."/>
            <person name="Wu Y."/>
            <person name="Hong X.N."/>
            <person name="Fan G.Y."/>
            <person name="Tong Y."/>
            <person name="Zhang D."/>
            <person name="Mao C.L."/>
            <person name="Liu Y.L."/>
            <person name="Hao S.J."/>
            <person name="Liu W.Q."/>
            <person name="Lv M.Q."/>
            <person name="Zhang H.B."/>
            <person name="Liu Y."/>
            <person name="Hu-Tang G.R."/>
            <person name="Wang J.P."/>
            <person name="Wang J.H."/>
            <person name="Sun Y.H."/>
            <person name="Ni S.B."/>
            <person name="Chen W.B."/>
            <person name="Zhang X.C."/>
            <person name="Jiao Y.N."/>
            <person name="Eichler E.E."/>
            <person name="Li G.H."/>
            <person name="Liu X."/>
            <person name="Gao L.Z."/>
        </authorList>
    </citation>
    <scope>NUCLEOTIDE SEQUENCE [LARGE SCALE GENOMIC DNA]</scope>
    <source>
        <strain evidence="10">cv. GT1</strain>
        <tissue evidence="9">Leaf</tissue>
    </source>
</reference>
<dbReference type="GO" id="GO:0005975">
    <property type="term" value="P:carbohydrate metabolic process"/>
    <property type="evidence" value="ECO:0007669"/>
    <property type="project" value="InterPro"/>
</dbReference>
<keyword evidence="4" id="KW-0328">Glycosyltransferase</keyword>
<dbReference type="Gene3D" id="3.20.20.80">
    <property type="entry name" value="Glycosidases"/>
    <property type="match status" value="2"/>
</dbReference>
<comment type="caution">
    <text evidence="9">The sequence shown here is derived from an EMBL/GenBank/DDBJ whole genome shotgun (WGS) entry which is preliminary data.</text>
</comment>
<dbReference type="SUPFAM" id="SSF51445">
    <property type="entry name" value="(Trans)glycosidases"/>
    <property type="match status" value="1"/>
</dbReference>
<evidence type="ECO:0000313" key="10">
    <source>
        <dbReference type="Proteomes" id="UP000467840"/>
    </source>
</evidence>
<dbReference type="GO" id="GO:0004134">
    <property type="term" value="F:4-alpha-glucanotransferase activity"/>
    <property type="evidence" value="ECO:0007669"/>
    <property type="project" value="UniProtKB-EC"/>
</dbReference>
<organism evidence="9 10">
    <name type="scientific">Hevea brasiliensis</name>
    <name type="common">Para rubber tree</name>
    <name type="synonym">Siphonia brasiliensis</name>
    <dbReference type="NCBI Taxonomy" id="3981"/>
    <lineage>
        <taxon>Eukaryota</taxon>
        <taxon>Viridiplantae</taxon>
        <taxon>Streptophyta</taxon>
        <taxon>Embryophyta</taxon>
        <taxon>Tracheophyta</taxon>
        <taxon>Spermatophyta</taxon>
        <taxon>Magnoliopsida</taxon>
        <taxon>eudicotyledons</taxon>
        <taxon>Gunneridae</taxon>
        <taxon>Pentapetalae</taxon>
        <taxon>rosids</taxon>
        <taxon>fabids</taxon>
        <taxon>Malpighiales</taxon>
        <taxon>Euphorbiaceae</taxon>
        <taxon>Crotonoideae</taxon>
        <taxon>Micrandreae</taxon>
        <taxon>Hevea</taxon>
    </lineage>
</organism>
<accession>A0A6A6K7M4</accession>
<dbReference type="EC" id="2.4.1.25" evidence="3"/>
<evidence type="ECO:0000256" key="7">
    <source>
        <dbReference type="ARBA" id="ARBA00031423"/>
    </source>
</evidence>
<evidence type="ECO:0000256" key="2">
    <source>
        <dbReference type="ARBA" id="ARBA00005684"/>
    </source>
</evidence>
<evidence type="ECO:0000256" key="5">
    <source>
        <dbReference type="ARBA" id="ARBA00022679"/>
    </source>
</evidence>
<keyword evidence="10" id="KW-1185">Reference proteome</keyword>
<comment type="similarity">
    <text evidence="2">Belongs to the disproportionating enzyme family.</text>
</comment>
<dbReference type="Pfam" id="PF02446">
    <property type="entry name" value="Glyco_hydro_77"/>
    <property type="match status" value="2"/>
</dbReference>
<dbReference type="Proteomes" id="UP000467840">
    <property type="component" value="Chromosome 12"/>
</dbReference>
<dbReference type="InterPro" id="IPR003385">
    <property type="entry name" value="Glyco_hydro_77"/>
</dbReference>
<evidence type="ECO:0000256" key="8">
    <source>
        <dbReference type="ARBA" id="ARBA00031501"/>
    </source>
</evidence>
<sequence>MAVRSSRSLLSPSSSLFYLVKLNPSSSLPSSISFPLFNSQPKLHTSNLIFKTEAVSSSSIVGVGEDLPGDYDEWFPKPDPIHRRRAGILLHPTSFQGPYGIGDLGDEAFRFIDWLHDAGCSVWQVLPLVPPGRKANEEGSPYSGQDANCGNTLLISLEELVKDGLLTKDELPDPVISDRVNFSAVSKLKDPLVAKAAERLIQSGGQLKSQLEDFRKDPRISGWLEDAAYFAAIDDTLNTLNWYDWPEPLKNRHLAALEEIYQSKKDFIEIFIAQQFLFQRQWQKVRNYAWEKGISIMGDMPIYNRNGFPLLVSGVPPDAFSDTGQLCGQNHATYDFASAIVFVSMLTKCLRALSMIGKPWRKMDIHGGYAAYNELKICMMNLGLTILEVLLDFGLFLLGVITEDVVQLRKSIGALGNGCPSVCSYVLNFLGLGFGSDADNPHLPHNHEANQVVYTGTHDNETIRGWWDVVEQEEKSNVLKYLSITEEDDISWALIQAVFASVAQTAVIPLQDILGLGVLPG</sequence>
<protein>
    <recommendedName>
        <fullName evidence="3">4-alpha-glucanotransferase</fullName>
        <ecNumber evidence="3">2.4.1.25</ecNumber>
    </recommendedName>
    <alternativeName>
        <fullName evidence="7">Amylomaltase</fullName>
    </alternativeName>
    <alternativeName>
        <fullName evidence="8">Disproportionating enzyme</fullName>
    </alternativeName>
</protein>
<evidence type="ECO:0000313" key="9">
    <source>
        <dbReference type="EMBL" id="KAF2284188.1"/>
    </source>
</evidence>
<evidence type="ECO:0000256" key="6">
    <source>
        <dbReference type="ARBA" id="ARBA00023277"/>
    </source>
</evidence>